<keyword evidence="6" id="KW-0347">Helicase</keyword>
<dbReference type="PROSITE" id="PS51194">
    <property type="entry name" value="HELICASE_CTER"/>
    <property type="match status" value="1"/>
</dbReference>
<evidence type="ECO:0000256" key="7">
    <source>
        <dbReference type="ARBA" id="ARBA00022833"/>
    </source>
</evidence>
<evidence type="ECO:0000256" key="6">
    <source>
        <dbReference type="ARBA" id="ARBA00022806"/>
    </source>
</evidence>
<evidence type="ECO:0000259" key="13">
    <source>
        <dbReference type="PROSITE" id="PS51192"/>
    </source>
</evidence>
<dbReference type="CDD" id="cd18793">
    <property type="entry name" value="SF2_C_SNF"/>
    <property type="match status" value="1"/>
</dbReference>
<keyword evidence="4 9" id="KW-0863">Zinc-finger</keyword>
<dbReference type="Gene3D" id="3.40.50.10810">
    <property type="entry name" value="Tandem AAA-ATPase domain"/>
    <property type="match status" value="2"/>
</dbReference>
<evidence type="ECO:0000256" key="3">
    <source>
        <dbReference type="ARBA" id="ARBA00022741"/>
    </source>
</evidence>
<dbReference type="InterPro" id="IPR017907">
    <property type="entry name" value="Znf_RING_CS"/>
</dbReference>
<dbReference type="GO" id="GO:0008094">
    <property type="term" value="F:ATP-dependent activity, acting on DNA"/>
    <property type="evidence" value="ECO:0007669"/>
    <property type="project" value="TreeGrafter"/>
</dbReference>
<feature type="compositionally biased region" description="Polar residues" evidence="11">
    <location>
        <begin position="291"/>
        <end position="303"/>
    </location>
</feature>
<dbReference type="PROSITE" id="PS01358">
    <property type="entry name" value="ZF_RANBP2_1"/>
    <property type="match status" value="1"/>
</dbReference>
<keyword evidence="5" id="KW-0378">Hydrolase</keyword>
<sequence>MDDVDAFLASLDRFSAPTIDAGIQRQQSQQVCAQGRSAATQPGERSSGVAYAISRRRPRSGSTESEDRPCSSTNAEPHAHTVVDVDSPTYASDASSVHSAIRTWWCVRCSAENSRHMQSCAVCHRRRHRVEGPRPHLTAPHAQQPAPQLRTTSQQASSHVDKMAGGNSTGWEPDVFAGPGEVSCPRCTFLNPSSRRACGMCEGPLPLPPPPPSTPDAAPILFSAGVGEASSSSVATVAPSAAALAAVPSVTLPGLGSGGATRPSAYTTSRSAPLPQTLSTSADADRGGSRGTTAATLKSSSAGREQRTHVMQEGARETLQLSRVAIRRNENKSGSDTSSESDEDSSAETSDASSDSDWDGQQTPHDESQDHRELVRFLETLQSVQFDDLPLAAVPTSMRVRAQLRPFQLQALYWLLKREQQQQQPLQQDDLLDYNGNAHPVVPMKDSGLSSVAGPAKPDDGGLNHWLGHSVELSDTSTTPSTSKDVSRTVRGGIFADFMGLGKTRTLISLCEAARAPHVDRVTGSLVESTATLIVCPTSLLTQWVEELRCCVERPASTPLRILVYYGARKRRLTLFQVAQSYDYVITTYQTLTHEQPPLALSKTVGGDGGGGPALTSRLQNNRDGFFGGFGPYDDTDEFSTGDAEAYNVDRHLQTEVGKLFMIRWARIILDEAHYIRNMRTRQSRSCLRLSGVCKWAVTATPVLNSLNDLYPLLRFLEVPHFSSLQWWNDEIVRYFNQDPRHPRPVTALSILFRSILLRRTPDSLVDGKPILDLPPKRVVTHTVALSREETQFYKAIHTKATEKLNALRQRDAFTPYSPLATFTTAFEMLVRCRQTCLHPYIVVAALRKCHRPPNGALAGRDGGDARMADTKSEAAMGNGAALLQAQREQQQRREAEQRTALALDQFIQCVVLRRLRITKANEFVQSLVDEIKQQKLESRECIICLDTVNRPAILPCAHVYCEECITHALEATRRCPLCKRSTKMAEVLLVPLELLDSAQLPAGPGCGSCGAVAVKRNGHGSEDKMGSGGAEGVPPDVPADLDLTNVANWGLHLSSKTSYLVDTITRLPPADKVVVFSTFLTYLRYAQHWLEGSGIACAIYSGSMTMKQKGLLLERFRDAAHPDSPRVLLATTSSCGVGLNLTCANHCFLMEPSWNSGTEEQALNRIHRIGQTKPVTVIKLVADGTIEQNISQLCERKRALSGYCFGSGGAGGGGDGRLRTADLLALFAPEEEESSESSGKDDDSDEAEGE</sequence>
<evidence type="ECO:0000256" key="1">
    <source>
        <dbReference type="ARBA" id="ARBA00017887"/>
    </source>
</evidence>
<dbReference type="InterPro" id="IPR027417">
    <property type="entry name" value="P-loop_NTPase"/>
</dbReference>
<dbReference type="Pfam" id="PF00271">
    <property type="entry name" value="Helicase_C"/>
    <property type="match status" value="1"/>
</dbReference>
<gene>
    <name evidence="15" type="ORF">ABL78_1434</name>
</gene>
<dbReference type="GO" id="GO:0004386">
    <property type="term" value="F:helicase activity"/>
    <property type="evidence" value="ECO:0007669"/>
    <property type="project" value="UniProtKB-KW"/>
</dbReference>
<dbReference type="AlphaFoldDB" id="A0A0N1PFY0"/>
<dbReference type="Pfam" id="PF13923">
    <property type="entry name" value="zf-C3HC4_2"/>
    <property type="match status" value="1"/>
</dbReference>
<dbReference type="SMART" id="SM00184">
    <property type="entry name" value="RING"/>
    <property type="match status" value="1"/>
</dbReference>
<evidence type="ECO:0000313" key="16">
    <source>
        <dbReference type="Proteomes" id="UP000038009"/>
    </source>
</evidence>
<keyword evidence="10" id="KW-0175">Coiled coil</keyword>
<dbReference type="PANTHER" id="PTHR45626">
    <property type="entry name" value="TRANSCRIPTION TERMINATION FACTOR 2-RELATED"/>
    <property type="match status" value="1"/>
</dbReference>
<dbReference type="OMA" id="PAILPCA"/>
<dbReference type="InterPro" id="IPR013083">
    <property type="entry name" value="Znf_RING/FYVE/PHD"/>
</dbReference>
<dbReference type="Pfam" id="PF00176">
    <property type="entry name" value="SNF2-rel_dom"/>
    <property type="match status" value="1"/>
</dbReference>
<dbReference type="InterPro" id="IPR001841">
    <property type="entry name" value="Znf_RING"/>
</dbReference>
<evidence type="ECO:0000313" key="15">
    <source>
        <dbReference type="EMBL" id="KPI89470.1"/>
    </source>
</evidence>
<proteinExistence type="predicted"/>
<dbReference type="GO" id="GO:0005634">
    <property type="term" value="C:nucleus"/>
    <property type="evidence" value="ECO:0007669"/>
    <property type="project" value="TreeGrafter"/>
</dbReference>
<evidence type="ECO:0000256" key="5">
    <source>
        <dbReference type="ARBA" id="ARBA00022801"/>
    </source>
</evidence>
<reference evidence="15 16" key="1">
    <citation type="journal article" date="2015" name="PLoS Pathog.">
        <title>Leptomonas seymouri: Adaptations to the Dixenous Life Cycle Analyzed by Genome Sequencing, Transcriptome Profiling and Co-infection with Leishmania donovani.</title>
        <authorList>
            <person name="Kraeva N."/>
            <person name="Butenko A."/>
            <person name="Hlavacova J."/>
            <person name="Kostygov A."/>
            <person name="Myskova J."/>
            <person name="Grybchuk D."/>
            <person name="Lestinova T."/>
            <person name="Votypka J."/>
            <person name="Volf P."/>
            <person name="Opperdoes F."/>
            <person name="Flegontov P."/>
            <person name="Lukes J."/>
            <person name="Yurchenko V."/>
        </authorList>
    </citation>
    <scope>NUCLEOTIDE SEQUENCE [LARGE SCALE GENOMIC DNA]</scope>
    <source>
        <strain evidence="15 16">ATCC 30220</strain>
    </source>
</reference>
<feature type="compositionally biased region" description="Basic and acidic residues" evidence="11">
    <location>
        <begin position="304"/>
        <end position="316"/>
    </location>
</feature>
<dbReference type="InterPro" id="IPR001650">
    <property type="entry name" value="Helicase_C-like"/>
</dbReference>
<evidence type="ECO:0000256" key="9">
    <source>
        <dbReference type="PROSITE-ProRule" id="PRU00175"/>
    </source>
</evidence>
<dbReference type="SUPFAM" id="SSF52540">
    <property type="entry name" value="P-loop containing nucleoside triphosphate hydrolases"/>
    <property type="match status" value="2"/>
</dbReference>
<dbReference type="InterPro" id="IPR050628">
    <property type="entry name" value="SNF2_RAD54_helicase_TF"/>
</dbReference>
<dbReference type="PANTHER" id="PTHR45626:SF22">
    <property type="entry name" value="DNA REPAIR PROTEIN RAD5"/>
    <property type="match status" value="1"/>
</dbReference>
<feature type="domain" description="Helicase ATP-binding" evidence="13">
    <location>
        <begin position="484"/>
        <end position="720"/>
    </location>
</feature>
<name>A0A0N1PFY0_LEPSE</name>
<evidence type="ECO:0000256" key="4">
    <source>
        <dbReference type="ARBA" id="ARBA00022771"/>
    </source>
</evidence>
<dbReference type="GO" id="GO:0016787">
    <property type="term" value="F:hydrolase activity"/>
    <property type="evidence" value="ECO:0007669"/>
    <property type="project" value="UniProtKB-KW"/>
</dbReference>
<protein>
    <recommendedName>
        <fullName evidence="1">RanBP-type and C3HC4-type zinc finger-containing protein 1</fullName>
    </recommendedName>
</protein>
<evidence type="ECO:0000259" key="12">
    <source>
        <dbReference type="PROSITE" id="PS50089"/>
    </source>
</evidence>
<dbReference type="PROSITE" id="PS00518">
    <property type="entry name" value="ZF_RING_1"/>
    <property type="match status" value="1"/>
</dbReference>
<dbReference type="GO" id="GO:0005524">
    <property type="term" value="F:ATP binding"/>
    <property type="evidence" value="ECO:0007669"/>
    <property type="project" value="UniProtKB-KW"/>
</dbReference>
<dbReference type="CDD" id="cd18008">
    <property type="entry name" value="DEXDc_SHPRH-like"/>
    <property type="match status" value="1"/>
</dbReference>
<dbReference type="GO" id="GO:0008270">
    <property type="term" value="F:zinc ion binding"/>
    <property type="evidence" value="ECO:0007669"/>
    <property type="project" value="UniProtKB-KW"/>
</dbReference>
<dbReference type="PROSITE" id="PS50089">
    <property type="entry name" value="ZF_RING_2"/>
    <property type="match status" value="1"/>
</dbReference>
<keyword evidence="7" id="KW-0862">Zinc</keyword>
<keyword evidence="2" id="KW-0479">Metal-binding</keyword>
<dbReference type="GO" id="GO:0006281">
    <property type="term" value="P:DNA repair"/>
    <property type="evidence" value="ECO:0007669"/>
    <property type="project" value="TreeGrafter"/>
</dbReference>
<dbReference type="SMART" id="SM00547">
    <property type="entry name" value="ZnF_RBZ"/>
    <property type="match status" value="2"/>
</dbReference>
<feature type="region of interest" description="Disordered" evidence="11">
    <location>
        <begin position="30"/>
        <end position="90"/>
    </location>
</feature>
<dbReference type="VEuPathDB" id="TriTrypDB:Lsey_0023_0270"/>
<dbReference type="InterPro" id="IPR000330">
    <property type="entry name" value="SNF2_N"/>
</dbReference>
<dbReference type="Gene3D" id="3.40.50.300">
    <property type="entry name" value="P-loop containing nucleotide triphosphate hydrolases"/>
    <property type="match status" value="1"/>
</dbReference>
<keyword evidence="16" id="KW-1185">Reference proteome</keyword>
<evidence type="ECO:0000256" key="11">
    <source>
        <dbReference type="SAM" id="MobiDB-lite"/>
    </source>
</evidence>
<dbReference type="CDD" id="cd16561">
    <property type="entry name" value="RING-HC_RNF213"/>
    <property type="match status" value="1"/>
</dbReference>
<feature type="domain" description="Helicase C-terminal" evidence="14">
    <location>
        <begin position="1060"/>
        <end position="1212"/>
    </location>
</feature>
<dbReference type="EMBL" id="LJSK01000023">
    <property type="protein sequence ID" value="KPI89470.1"/>
    <property type="molecule type" value="Genomic_DNA"/>
</dbReference>
<dbReference type="SUPFAM" id="SSF57850">
    <property type="entry name" value="RING/U-box"/>
    <property type="match status" value="1"/>
</dbReference>
<keyword evidence="3" id="KW-0547">Nucleotide-binding</keyword>
<dbReference type="PROSITE" id="PS51192">
    <property type="entry name" value="HELICASE_ATP_BIND_1"/>
    <property type="match status" value="1"/>
</dbReference>
<evidence type="ECO:0000256" key="10">
    <source>
        <dbReference type="SAM" id="Coils"/>
    </source>
</evidence>
<feature type="region of interest" description="Disordered" evidence="11">
    <location>
        <begin position="256"/>
        <end position="370"/>
    </location>
</feature>
<dbReference type="SMART" id="SM00487">
    <property type="entry name" value="DEXDc"/>
    <property type="match status" value="1"/>
</dbReference>
<dbReference type="Gene3D" id="3.30.40.10">
    <property type="entry name" value="Zinc/RING finger domain, C3HC4 (zinc finger)"/>
    <property type="match status" value="1"/>
</dbReference>
<dbReference type="Proteomes" id="UP000038009">
    <property type="component" value="Unassembled WGS sequence"/>
</dbReference>
<dbReference type="Gene3D" id="2.30.30.380">
    <property type="entry name" value="Zn-finger domain of Sec23/24"/>
    <property type="match status" value="1"/>
</dbReference>
<dbReference type="OrthoDB" id="276744at2759"/>
<dbReference type="InterPro" id="IPR001876">
    <property type="entry name" value="Znf_RanBP2"/>
</dbReference>
<feature type="coiled-coil region" evidence="10">
    <location>
        <begin position="879"/>
        <end position="906"/>
    </location>
</feature>
<accession>A0A0N1PFY0</accession>
<organism evidence="15 16">
    <name type="scientific">Leptomonas seymouri</name>
    <dbReference type="NCBI Taxonomy" id="5684"/>
    <lineage>
        <taxon>Eukaryota</taxon>
        <taxon>Discoba</taxon>
        <taxon>Euglenozoa</taxon>
        <taxon>Kinetoplastea</taxon>
        <taxon>Metakinetoplastina</taxon>
        <taxon>Trypanosomatida</taxon>
        <taxon>Trypanosomatidae</taxon>
        <taxon>Leishmaniinae</taxon>
        <taxon>Leptomonas</taxon>
    </lineage>
</organism>
<feature type="domain" description="RING-type" evidence="12">
    <location>
        <begin position="942"/>
        <end position="980"/>
    </location>
</feature>
<dbReference type="InterPro" id="IPR038718">
    <property type="entry name" value="SNF2-like_sf"/>
</dbReference>
<feature type="region of interest" description="Disordered" evidence="11">
    <location>
        <begin position="1226"/>
        <end position="1251"/>
    </location>
</feature>
<dbReference type="InterPro" id="IPR014001">
    <property type="entry name" value="Helicase_ATP-bd"/>
</dbReference>
<evidence type="ECO:0000256" key="8">
    <source>
        <dbReference type="ARBA" id="ARBA00022840"/>
    </source>
</evidence>
<evidence type="ECO:0000259" key="14">
    <source>
        <dbReference type="PROSITE" id="PS51194"/>
    </source>
</evidence>
<feature type="compositionally biased region" description="Polar residues" evidence="11">
    <location>
        <begin position="30"/>
        <end position="44"/>
    </location>
</feature>
<evidence type="ECO:0000256" key="2">
    <source>
        <dbReference type="ARBA" id="ARBA00022723"/>
    </source>
</evidence>
<dbReference type="InterPro" id="IPR049730">
    <property type="entry name" value="SNF2/RAD54-like_C"/>
</dbReference>
<comment type="caution">
    <text evidence="15">The sequence shown here is derived from an EMBL/GenBank/DDBJ whole genome shotgun (WGS) entry which is preliminary data.</text>
</comment>
<feature type="compositionally biased region" description="Polar residues" evidence="11">
    <location>
        <begin position="264"/>
        <end position="282"/>
    </location>
</feature>
<keyword evidence="8" id="KW-0067">ATP-binding</keyword>
<dbReference type="SMART" id="SM00490">
    <property type="entry name" value="HELICc"/>
    <property type="match status" value="1"/>
</dbReference>